<name>A0AAV0MXA4_9ROSI</name>
<feature type="region of interest" description="Disordered" evidence="1">
    <location>
        <begin position="26"/>
        <end position="52"/>
    </location>
</feature>
<reference evidence="2" key="1">
    <citation type="submission" date="2022-08" db="EMBL/GenBank/DDBJ databases">
        <authorList>
            <person name="Gutierrez-Valencia J."/>
        </authorList>
    </citation>
    <scope>NUCLEOTIDE SEQUENCE</scope>
</reference>
<proteinExistence type="predicted"/>
<evidence type="ECO:0000313" key="3">
    <source>
        <dbReference type="Proteomes" id="UP001154282"/>
    </source>
</evidence>
<dbReference type="EMBL" id="CAMGYJ010000007">
    <property type="protein sequence ID" value="CAI0450968.1"/>
    <property type="molecule type" value="Genomic_DNA"/>
</dbReference>
<organism evidence="2 3">
    <name type="scientific">Linum tenue</name>
    <dbReference type="NCBI Taxonomy" id="586396"/>
    <lineage>
        <taxon>Eukaryota</taxon>
        <taxon>Viridiplantae</taxon>
        <taxon>Streptophyta</taxon>
        <taxon>Embryophyta</taxon>
        <taxon>Tracheophyta</taxon>
        <taxon>Spermatophyta</taxon>
        <taxon>Magnoliopsida</taxon>
        <taxon>eudicotyledons</taxon>
        <taxon>Gunneridae</taxon>
        <taxon>Pentapetalae</taxon>
        <taxon>rosids</taxon>
        <taxon>fabids</taxon>
        <taxon>Malpighiales</taxon>
        <taxon>Linaceae</taxon>
        <taxon>Linum</taxon>
    </lineage>
</organism>
<dbReference type="AlphaFoldDB" id="A0AAV0MXA4"/>
<gene>
    <name evidence="2" type="ORF">LITE_LOCUS30709</name>
</gene>
<accession>A0AAV0MXA4</accession>
<evidence type="ECO:0000256" key="1">
    <source>
        <dbReference type="SAM" id="MobiDB-lite"/>
    </source>
</evidence>
<comment type="caution">
    <text evidence="2">The sequence shown here is derived from an EMBL/GenBank/DDBJ whole genome shotgun (WGS) entry which is preliminary data.</text>
</comment>
<sequence length="52" mass="5450">MRRGCSNKKSESAAAFQSVSGISISVTDTSSEISPSRLPPDSSITRLVSSHP</sequence>
<evidence type="ECO:0000313" key="2">
    <source>
        <dbReference type="EMBL" id="CAI0450968.1"/>
    </source>
</evidence>
<dbReference type="Proteomes" id="UP001154282">
    <property type="component" value="Unassembled WGS sequence"/>
</dbReference>
<protein>
    <submittedName>
        <fullName evidence="2">Uncharacterized protein</fullName>
    </submittedName>
</protein>
<feature type="compositionally biased region" description="Polar residues" evidence="1">
    <location>
        <begin position="42"/>
        <end position="52"/>
    </location>
</feature>
<keyword evidence="3" id="KW-1185">Reference proteome</keyword>